<evidence type="ECO:0000259" key="1">
    <source>
        <dbReference type="Pfam" id="PF03372"/>
    </source>
</evidence>
<name>A0A1B6IBI8_9HEMI</name>
<dbReference type="Pfam" id="PF03372">
    <property type="entry name" value="Exo_endo_phos"/>
    <property type="match status" value="1"/>
</dbReference>
<dbReference type="PANTHER" id="PTHR33776">
    <property type="entry name" value="ENDO/EXONUCLEASE/PHOSPHATASE DOMAIN-CONTAINING PROTEIN"/>
    <property type="match status" value="1"/>
</dbReference>
<accession>A0A1B6IBI8</accession>
<dbReference type="SUPFAM" id="SSF56219">
    <property type="entry name" value="DNase I-like"/>
    <property type="match status" value="1"/>
</dbReference>
<evidence type="ECO:0000313" key="2">
    <source>
        <dbReference type="EMBL" id="JAS84279.1"/>
    </source>
</evidence>
<reference evidence="2" key="1">
    <citation type="submission" date="2015-11" db="EMBL/GenBank/DDBJ databases">
        <title>De novo transcriptome assembly of four potential Pierce s Disease insect vectors from Arizona vineyards.</title>
        <authorList>
            <person name="Tassone E.E."/>
        </authorList>
    </citation>
    <scope>NUCLEOTIDE SEQUENCE</scope>
</reference>
<dbReference type="AlphaFoldDB" id="A0A1B6IBI8"/>
<sequence length="377" mass="43169">MPHCIKEPINNPNYLLEQTINHKHVWTLQQNVQPAQKQTKERTLTFLHQNTDRISNKIECLNTLLFELKPDFVILTEHGQKIESLQNTRLIGYILTAEYCRKHHQKGGAATFAKESLNHHVDIIDTYNCSTELVCEIAIAKITLGRSHLFLVGVYRTNGNLEASLEILAEALESIPTNQPVLIMGDINIDSLTKKNEILTSHNIHCLDLPPTRITPTSRTSIDCVCTNLEPEKIHVEVINTAISDHTGQLCTIQWNKHIPPPPATERRNMSNRNLLNLKTLLRQQDWTSVFHTNDVEESYNNFNSALSFTINSTCPIIKLKKRTKQAIQTLTDPIAVHLRRQFTEAQDLYNTTGDETDKRNVALLKKEYDLRLKHLR</sequence>
<dbReference type="Gene3D" id="3.60.10.10">
    <property type="entry name" value="Endonuclease/exonuclease/phosphatase"/>
    <property type="match status" value="1"/>
</dbReference>
<proteinExistence type="predicted"/>
<feature type="domain" description="Endonuclease/exonuclease/phosphatase" evidence="1">
    <location>
        <begin position="60"/>
        <end position="246"/>
    </location>
</feature>
<dbReference type="PANTHER" id="PTHR33776:SF4">
    <property type="entry name" value="ENDONUCLEASE_EXONUCLEASE_PHOSPHATASE DOMAIN-CONTAINING PROTEIN"/>
    <property type="match status" value="1"/>
</dbReference>
<dbReference type="InterPro" id="IPR036691">
    <property type="entry name" value="Endo/exonu/phosph_ase_sf"/>
</dbReference>
<dbReference type="GO" id="GO:0003824">
    <property type="term" value="F:catalytic activity"/>
    <property type="evidence" value="ECO:0007669"/>
    <property type="project" value="InterPro"/>
</dbReference>
<protein>
    <recommendedName>
        <fullName evidence="1">Endonuclease/exonuclease/phosphatase domain-containing protein</fullName>
    </recommendedName>
</protein>
<gene>
    <name evidence="2" type="ORF">g.44340</name>
</gene>
<dbReference type="EMBL" id="GECU01023427">
    <property type="protein sequence ID" value="JAS84279.1"/>
    <property type="molecule type" value="Transcribed_RNA"/>
</dbReference>
<organism evidence="2">
    <name type="scientific">Homalodisca liturata</name>
    <dbReference type="NCBI Taxonomy" id="320908"/>
    <lineage>
        <taxon>Eukaryota</taxon>
        <taxon>Metazoa</taxon>
        <taxon>Ecdysozoa</taxon>
        <taxon>Arthropoda</taxon>
        <taxon>Hexapoda</taxon>
        <taxon>Insecta</taxon>
        <taxon>Pterygota</taxon>
        <taxon>Neoptera</taxon>
        <taxon>Paraneoptera</taxon>
        <taxon>Hemiptera</taxon>
        <taxon>Auchenorrhyncha</taxon>
        <taxon>Membracoidea</taxon>
        <taxon>Cicadellidae</taxon>
        <taxon>Cicadellinae</taxon>
        <taxon>Proconiini</taxon>
        <taxon>Homalodisca</taxon>
    </lineage>
</organism>
<dbReference type="InterPro" id="IPR005135">
    <property type="entry name" value="Endo/exonuclease/phosphatase"/>
</dbReference>